<feature type="domain" description="Flagellar motor switch protein FliG C-terminal" evidence="11">
    <location>
        <begin position="230"/>
        <end position="336"/>
    </location>
</feature>
<evidence type="ECO:0000259" key="12">
    <source>
        <dbReference type="Pfam" id="PF14841"/>
    </source>
</evidence>
<evidence type="ECO:0000313" key="15">
    <source>
        <dbReference type="Proteomes" id="UP001203338"/>
    </source>
</evidence>
<dbReference type="Gene3D" id="1.10.220.30">
    <property type="match status" value="3"/>
</dbReference>
<keyword evidence="8" id="KW-0472">Membrane</keyword>
<sequence>MSEEITIQEESSYDDSYRSSRSPLEHAALLMLGLGEKAAGSVIRMMPPDKIMTLSRAMENIQVVRREDLAQASEALLGACDESSLLTGSEYVSRTLQEALGEDRAKSLLKFSSSIESNPVLERLLWLEAGEILAMIRNEKPQLQAVVLACLSPDKGSAVLAQLPEPARLDLANRLARLKDIPLTSLDTVADLISSFDSGASDSQPIHGAGHLAEMINYMDDMDGTWLLNGIKESDEELASEVNDLRLNFEHLLGLDLANLTVIIENASQDTLALALKGVPELRLERVFSCLSKRASKYLKEEIEGLGSVRMSLVRNARHEILELARRLEADEQVELHANDELVI</sequence>
<evidence type="ECO:0000256" key="8">
    <source>
        <dbReference type="ARBA" id="ARBA00023136"/>
    </source>
</evidence>
<dbReference type="PANTHER" id="PTHR30534">
    <property type="entry name" value="FLAGELLAR MOTOR SWITCH PROTEIN FLIG"/>
    <property type="match status" value="1"/>
</dbReference>
<comment type="function">
    <text evidence="10">FliG is one of three proteins (FliG, FliN, FliM) that forms the rotor-mounted switch complex (C ring), located at the base of the basal body. This complex interacts with the CheY and CheZ chemotaxis proteins, in addition to contacting components of the motor that determine the direction of flagellar rotation.</text>
</comment>
<protein>
    <recommendedName>
        <fullName evidence="4">Flagellar motor switch protein FliG</fullName>
    </recommendedName>
</protein>
<evidence type="ECO:0000256" key="9">
    <source>
        <dbReference type="ARBA" id="ARBA00023143"/>
    </source>
</evidence>
<organism evidence="14 15">
    <name type="scientific">Parendozoicomonas callyspongiae</name>
    <dbReference type="NCBI Taxonomy" id="2942213"/>
    <lineage>
        <taxon>Bacteria</taxon>
        <taxon>Pseudomonadati</taxon>
        <taxon>Pseudomonadota</taxon>
        <taxon>Gammaproteobacteria</taxon>
        <taxon>Oceanospirillales</taxon>
        <taxon>Endozoicomonadaceae</taxon>
        <taxon>Parendozoicomonas</taxon>
    </lineage>
</organism>
<gene>
    <name evidence="14" type="ORF">M3P05_09275</name>
</gene>
<dbReference type="SUPFAM" id="SSF48029">
    <property type="entry name" value="FliG"/>
    <property type="match status" value="2"/>
</dbReference>
<dbReference type="InterPro" id="IPR023087">
    <property type="entry name" value="Flg_Motor_Flig_C"/>
</dbReference>
<keyword evidence="9" id="KW-0975">Bacterial flagellum</keyword>
<proteinExistence type="inferred from homology"/>
<keyword evidence="6" id="KW-0145">Chemotaxis</keyword>
<dbReference type="PANTHER" id="PTHR30534:SF0">
    <property type="entry name" value="FLAGELLAR MOTOR SWITCH PROTEIN FLIG"/>
    <property type="match status" value="1"/>
</dbReference>
<dbReference type="Proteomes" id="UP001203338">
    <property type="component" value="Unassembled WGS sequence"/>
</dbReference>
<feature type="domain" description="Flagellar motor switch protein FliG N-terminal" evidence="13">
    <location>
        <begin position="24"/>
        <end position="110"/>
    </location>
</feature>
<dbReference type="Pfam" id="PF14842">
    <property type="entry name" value="FliG_N"/>
    <property type="match status" value="1"/>
</dbReference>
<dbReference type="EMBL" id="JAMFLX010000010">
    <property type="protein sequence ID" value="MCL6270123.1"/>
    <property type="molecule type" value="Genomic_DNA"/>
</dbReference>
<dbReference type="InterPro" id="IPR028263">
    <property type="entry name" value="FliG_N"/>
</dbReference>
<dbReference type="InterPro" id="IPR011002">
    <property type="entry name" value="FliG_a-hlx"/>
</dbReference>
<evidence type="ECO:0000313" key="14">
    <source>
        <dbReference type="EMBL" id="MCL6270123.1"/>
    </source>
</evidence>
<dbReference type="Pfam" id="PF14841">
    <property type="entry name" value="FliG_M"/>
    <property type="match status" value="1"/>
</dbReference>
<feature type="domain" description="Flagellar motor switch protein FliG middle" evidence="12">
    <location>
        <begin position="131"/>
        <end position="194"/>
    </location>
</feature>
<name>A0ABT0PFG6_9GAMM</name>
<evidence type="ECO:0000256" key="2">
    <source>
        <dbReference type="ARBA" id="ARBA00004515"/>
    </source>
</evidence>
<evidence type="ECO:0000256" key="7">
    <source>
        <dbReference type="ARBA" id="ARBA00022779"/>
    </source>
</evidence>
<dbReference type="RefSeq" id="WP_249699278.1">
    <property type="nucleotide sequence ID" value="NZ_JAMFLX010000010.1"/>
</dbReference>
<comment type="subcellular location">
    <subcellularLocation>
        <location evidence="1">Bacterial flagellum basal body</location>
    </subcellularLocation>
    <subcellularLocation>
        <location evidence="2">Cell inner membrane</location>
        <topology evidence="2">Peripheral membrane protein</topology>
        <orientation evidence="2">Cytoplasmic side</orientation>
    </subcellularLocation>
</comment>
<reference evidence="14 15" key="1">
    <citation type="submission" date="2022-05" db="EMBL/GenBank/DDBJ databases">
        <authorList>
            <person name="Park J.-S."/>
        </authorList>
    </citation>
    <scope>NUCLEOTIDE SEQUENCE [LARGE SCALE GENOMIC DNA]</scope>
    <source>
        <strain evidence="14 15">2012CJ34-2</strain>
    </source>
</reference>
<comment type="similarity">
    <text evidence="3">Belongs to the FliG family.</text>
</comment>
<evidence type="ECO:0000259" key="13">
    <source>
        <dbReference type="Pfam" id="PF14842"/>
    </source>
</evidence>
<accession>A0ABT0PFG6</accession>
<evidence type="ECO:0000256" key="1">
    <source>
        <dbReference type="ARBA" id="ARBA00004117"/>
    </source>
</evidence>
<evidence type="ECO:0000256" key="4">
    <source>
        <dbReference type="ARBA" id="ARBA00021870"/>
    </source>
</evidence>
<keyword evidence="7" id="KW-0283">Flagellar rotation</keyword>
<dbReference type="InterPro" id="IPR032779">
    <property type="entry name" value="FliG_M"/>
</dbReference>
<dbReference type="InterPro" id="IPR000090">
    <property type="entry name" value="Flg_Motor_Flig"/>
</dbReference>
<evidence type="ECO:0000256" key="6">
    <source>
        <dbReference type="ARBA" id="ARBA00022500"/>
    </source>
</evidence>
<dbReference type="PRINTS" id="PR00954">
    <property type="entry name" value="FLGMOTORFLIG"/>
</dbReference>
<evidence type="ECO:0000256" key="10">
    <source>
        <dbReference type="ARBA" id="ARBA00025598"/>
    </source>
</evidence>
<keyword evidence="5" id="KW-1003">Cell membrane</keyword>
<keyword evidence="15" id="KW-1185">Reference proteome</keyword>
<evidence type="ECO:0000256" key="3">
    <source>
        <dbReference type="ARBA" id="ARBA00010299"/>
    </source>
</evidence>
<evidence type="ECO:0000256" key="5">
    <source>
        <dbReference type="ARBA" id="ARBA00022475"/>
    </source>
</evidence>
<comment type="caution">
    <text evidence="14">The sequence shown here is derived from an EMBL/GenBank/DDBJ whole genome shotgun (WGS) entry which is preliminary data.</text>
</comment>
<dbReference type="Pfam" id="PF01706">
    <property type="entry name" value="FliG_C"/>
    <property type="match status" value="1"/>
</dbReference>
<evidence type="ECO:0000259" key="11">
    <source>
        <dbReference type="Pfam" id="PF01706"/>
    </source>
</evidence>